<dbReference type="AlphaFoldDB" id="A0A318SSY9"/>
<feature type="binding site" evidence="4">
    <location>
        <position position="119"/>
    </location>
    <ligand>
        <name>NAD(+)</name>
        <dbReference type="ChEBI" id="CHEBI:57540"/>
    </ligand>
</feature>
<dbReference type="OrthoDB" id="9771883at2"/>
<dbReference type="InterPro" id="IPR006176">
    <property type="entry name" value="3-OHacyl-CoA_DH_NAD-bd"/>
</dbReference>
<proteinExistence type="inferred from homology"/>
<comment type="similarity">
    <text evidence="1">Belongs to the 3-hydroxyacyl-CoA dehydrogenase family.</text>
</comment>
<dbReference type="InterPro" id="IPR022694">
    <property type="entry name" value="3-OHacyl-CoA_DH"/>
</dbReference>
<protein>
    <submittedName>
        <fullName evidence="7">3-hydroxybutyryl-CoA dehydrogenase</fullName>
    </submittedName>
</protein>
<dbReference type="PANTHER" id="PTHR48075:SF5">
    <property type="entry name" value="3-HYDROXYBUTYRYL-COA DEHYDROGENASE"/>
    <property type="match status" value="1"/>
</dbReference>
<reference evidence="7 8" key="1">
    <citation type="submission" date="2018-06" db="EMBL/GenBank/DDBJ databases">
        <title>Genomic Encyclopedia of Type Strains, Phase III (KMG-III): the genomes of soil and plant-associated and newly described type strains.</title>
        <authorList>
            <person name="Whitman W."/>
        </authorList>
    </citation>
    <scope>NUCLEOTIDE SEQUENCE [LARGE SCALE GENOMIC DNA]</scope>
    <source>
        <strain evidence="7 8">CECT 9025</strain>
    </source>
</reference>
<feature type="site" description="Important for catalytic activity" evidence="3">
    <location>
        <position position="140"/>
    </location>
</feature>
<dbReference type="Pfam" id="PF02737">
    <property type="entry name" value="3HCDH_N"/>
    <property type="match status" value="1"/>
</dbReference>
<feature type="domain" description="3-hydroxyacyl-CoA dehydrogenase C-terminal" evidence="5">
    <location>
        <begin position="187"/>
        <end position="282"/>
    </location>
</feature>
<comment type="caution">
    <text evidence="7">The sequence shown here is derived from an EMBL/GenBank/DDBJ whole genome shotgun (WGS) entry which is preliminary data.</text>
</comment>
<dbReference type="NCBIfam" id="NF005715">
    <property type="entry name" value="PRK07530.1"/>
    <property type="match status" value="1"/>
</dbReference>
<gene>
    <name evidence="7" type="ORF">DFP88_102877</name>
</gene>
<dbReference type="GO" id="GO:0006631">
    <property type="term" value="P:fatty acid metabolic process"/>
    <property type="evidence" value="ECO:0007669"/>
    <property type="project" value="InterPro"/>
</dbReference>
<evidence type="ECO:0000313" key="7">
    <source>
        <dbReference type="EMBL" id="PYE85071.1"/>
    </source>
</evidence>
<evidence type="ECO:0000256" key="1">
    <source>
        <dbReference type="ARBA" id="ARBA00009463"/>
    </source>
</evidence>
<feature type="binding site" evidence="4">
    <location>
        <position position="33"/>
    </location>
    <ligand>
        <name>NAD(+)</name>
        <dbReference type="ChEBI" id="CHEBI:57540"/>
    </ligand>
</feature>
<organism evidence="7 8">
    <name type="scientific">Pseudoroseicyclus aestuarii</name>
    <dbReference type="NCBI Taxonomy" id="1795041"/>
    <lineage>
        <taxon>Bacteria</taxon>
        <taxon>Pseudomonadati</taxon>
        <taxon>Pseudomonadota</taxon>
        <taxon>Alphaproteobacteria</taxon>
        <taxon>Rhodobacterales</taxon>
        <taxon>Paracoccaceae</taxon>
        <taxon>Pseudoroseicyclus</taxon>
    </lineage>
</organism>
<dbReference type="InterPro" id="IPR006108">
    <property type="entry name" value="3HC_DH_C"/>
</dbReference>
<feature type="binding site" evidence="4">
    <location>
        <position position="143"/>
    </location>
    <ligand>
        <name>NAD(+)</name>
        <dbReference type="ChEBI" id="CHEBI:57540"/>
    </ligand>
</feature>
<name>A0A318SSY9_9RHOB</name>
<dbReference type="RefSeq" id="WP_110814091.1">
    <property type="nucleotide sequence ID" value="NZ_QJTE01000002.1"/>
</dbReference>
<evidence type="ECO:0000256" key="2">
    <source>
        <dbReference type="ARBA" id="ARBA00023002"/>
    </source>
</evidence>
<dbReference type="InterPro" id="IPR036291">
    <property type="entry name" value="NAD(P)-bd_dom_sf"/>
</dbReference>
<evidence type="ECO:0000313" key="8">
    <source>
        <dbReference type="Proteomes" id="UP000248311"/>
    </source>
</evidence>
<dbReference type="SUPFAM" id="SSF48179">
    <property type="entry name" value="6-phosphogluconate dehydrogenase C-terminal domain-like"/>
    <property type="match status" value="1"/>
</dbReference>
<evidence type="ECO:0000256" key="3">
    <source>
        <dbReference type="PIRSR" id="PIRSR000105-1"/>
    </source>
</evidence>
<dbReference type="GO" id="GO:0070403">
    <property type="term" value="F:NAD+ binding"/>
    <property type="evidence" value="ECO:0007669"/>
    <property type="project" value="InterPro"/>
</dbReference>
<dbReference type="PIRSF" id="PIRSF000105">
    <property type="entry name" value="HCDH"/>
    <property type="match status" value="1"/>
</dbReference>
<evidence type="ECO:0000259" key="6">
    <source>
        <dbReference type="Pfam" id="PF02737"/>
    </source>
</evidence>
<evidence type="ECO:0000259" key="5">
    <source>
        <dbReference type="Pfam" id="PF00725"/>
    </source>
</evidence>
<dbReference type="GO" id="GO:0016616">
    <property type="term" value="F:oxidoreductase activity, acting on the CH-OH group of donors, NAD or NADP as acceptor"/>
    <property type="evidence" value="ECO:0007669"/>
    <property type="project" value="InterPro"/>
</dbReference>
<dbReference type="EMBL" id="QJTE01000002">
    <property type="protein sequence ID" value="PYE85071.1"/>
    <property type="molecule type" value="Genomic_DNA"/>
</dbReference>
<accession>A0A318SSY9</accession>
<dbReference type="Pfam" id="PF00725">
    <property type="entry name" value="3HCDH"/>
    <property type="match status" value="1"/>
</dbReference>
<feature type="binding site" evidence="4">
    <location>
        <position position="274"/>
    </location>
    <ligand>
        <name>NAD(+)</name>
        <dbReference type="ChEBI" id="CHEBI:57540"/>
    </ligand>
</feature>
<feature type="binding site" evidence="4">
    <location>
        <position position="97"/>
    </location>
    <ligand>
        <name>NAD(+)</name>
        <dbReference type="ChEBI" id="CHEBI:57540"/>
    </ligand>
</feature>
<feature type="binding site" evidence="4">
    <location>
        <begin position="10"/>
        <end position="15"/>
    </location>
    <ligand>
        <name>NAD(+)</name>
        <dbReference type="ChEBI" id="CHEBI:57540"/>
    </ligand>
</feature>
<dbReference type="InterPro" id="IPR013328">
    <property type="entry name" value="6PGD_dom2"/>
</dbReference>
<dbReference type="Proteomes" id="UP000248311">
    <property type="component" value="Unassembled WGS sequence"/>
</dbReference>
<keyword evidence="8" id="KW-1185">Reference proteome</keyword>
<keyword evidence="4" id="KW-0520">NAD</keyword>
<dbReference type="FunFam" id="3.40.50.720:FF:000009">
    <property type="entry name" value="Fatty oxidation complex, alpha subunit"/>
    <property type="match status" value="1"/>
</dbReference>
<sequence length="291" mass="30556">MTIETVGIVGAGQMGSGIALVSALAGLEVHLTDASAGALEAAPRIIARLLDRRVAKGALSQQERDEALGRIAYAPDLSAIGGSDLVIEAATEREALKLDIFRQLVPHLGPQTILATNTSSISITRLAAATDRPQRMLGVHFMNPVPAMALVEVIRGLATDGAVVEAALAFVRRLGKTPVEARDHPAFIVNRILIPMVNEAVFALHDGVGDVAAIDAAMTLGANQPMGPLALADLIGLDTCLSIMEVLQRETGDPKYRPSPLLRAHVDAGWLGRKSGRGFYDYSGEVPVPAG</sequence>
<keyword evidence="2" id="KW-0560">Oxidoreductase</keyword>
<evidence type="ECO:0000256" key="4">
    <source>
        <dbReference type="PIRSR" id="PIRSR000105-2"/>
    </source>
</evidence>
<dbReference type="PROSITE" id="PS00067">
    <property type="entry name" value="3HCDH"/>
    <property type="match status" value="1"/>
</dbReference>
<feature type="domain" description="3-hydroxyacyl-CoA dehydrogenase NAD binding" evidence="6">
    <location>
        <begin position="5"/>
        <end position="183"/>
    </location>
</feature>
<dbReference type="Gene3D" id="1.10.1040.10">
    <property type="entry name" value="N-(1-d-carboxylethyl)-l-norvaline Dehydrogenase, domain 2"/>
    <property type="match status" value="1"/>
</dbReference>
<dbReference type="InterPro" id="IPR006180">
    <property type="entry name" value="3-OHacyl-CoA_DH_CS"/>
</dbReference>
<dbReference type="InterPro" id="IPR008927">
    <property type="entry name" value="6-PGluconate_DH-like_C_sf"/>
</dbReference>
<dbReference type="PANTHER" id="PTHR48075">
    <property type="entry name" value="3-HYDROXYACYL-COA DEHYDROGENASE FAMILY PROTEIN"/>
    <property type="match status" value="1"/>
</dbReference>
<feature type="binding site" evidence="4">
    <location>
        <position position="92"/>
    </location>
    <ligand>
        <name>NAD(+)</name>
        <dbReference type="ChEBI" id="CHEBI:57540"/>
    </ligand>
</feature>
<dbReference type="Gene3D" id="3.40.50.720">
    <property type="entry name" value="NAD(P)-binding Rossmann-like Domain"/>
    <property type="match status" value="1"/>
</dbReference>
<dbReference type="SUPFAM" id="SSF51735">
    <property type="entry name" value="NAD(P)-binding Rossmann-fold domains"/>
    <property type="match status" value="1"/>
</dbReference>